<dbReference type="GO" id="GO:0005813">
    <property type="term" value="C:centrosome"/>
    <property type="evidence" value="ECO:0007669"/>
    <property type="project" value="TreeGrafter"/>
</dbReference>
<dbReference type="Proteomes" id="UP000018936">
    <property type="component" value="Unassembled WGS sequence"/>
</dbReference>
<evidence type="ECO:0000256" key="1">
    <source>
        <dbReference type="SAM" id="MobiDB-lite"/>
    </source>
</evidence>
<evidence type="ECO:0000313" key="2">
    <source>
        <dbReference type="EMBL" id="ETE59640.1"/>
    </source>
</evidence>
<sequence>MRGPGGLEANGKSPSRTELRHLYLTEKYAWKWKQFMSKRGKRTCPLDLKLGHNNWLRQVRHPHAHMGVESGRRRWRRGREEEGEGEGEGRGEEEEDGGGEGKGGGEEEEGGGVEEEEEKKKGKEEEEEKKEEEGATQAARQAACTIVEALATIPSRKQQVLDLLTSYLDELSVAGECAAEYLALYQKLIKPARWKVYLAARGVLPYVGNLITKEIARLLALEEATLSTDLQQGYALKSITGLLSSFVEVESIKRHFKSRLVGTVLNGYLCLRKLVVQRTKLIDETQDMLLEMLEDMTTGTESETKAFMAVCIETAKRYSLDDYRTPVFIFERLCSIIYP</sequence>
<feature type="compositionally biased region" description="Acidic residues" evidence="1">
    <location>
        <begin position="106"/>
        <end position="117"/>
    </location>
</feature>
<dbReference type="GO" id="GO:0005829">
    <property type="term" value="C:cytosol"/>
    <property type="evidence" value="ECO:0007669"/>
    <property type="project" value="TreeGrafter"/>
</dbReference>
<dbReference type="EMBL" id="AZIM01005388">
    <property type="protein sequence ID" value="ETE59640.1"/>
    <property type="molecule type" value="Genomic_DNA"/>
</dbReference>
<dbReference type="GO" id="GO:0004842">
    <property type="term" value="F:ubiquitin-protein transferase activity"/>
    <property type="evidence" value="ECO:0007669"/>
    <property type="project" value="TreeGrafter"/>
</dbReference>
<feature type="region of interest" description="Disordered" evidence="1">
    <location>
        <begin position="61"/>
        <end position="137"/>
    </location>
</feature>
<keyword evidence="3" id="KW-1185">Reference proteome</keyword>
<feature type="non-terminal residue" evidence="2">
    <location>
        <position position="1"/>
    </location>
</feature>
<comment type="caution">
    <text evidence="2">The sequence shown here is derived from an EMBL/GenBank/DDBJ whole genome shotgun (WGS) entry which is preliminary data.</text>
</comment>
<dbReference type="OrthoDB" id="30336at2759"/>
<accession>V8NC24</accession>
<name>V8NC24_OPHHA</name>
<protein>
    <submittedName>
        <fullName evidence="2">E3 ubiquitin-protein ligase UBR4</fullName>
    </submittedName>
</protein>
<organism evidence="2 3">
    <name type="scientific">Ophiophagus hannah</name>
    <name type="common">King cobra</name>
    <name type="synonym">Naja hannah</name>
    <dbReference type="NCBI Taxonomy" id="8665"/>
    <lineage>
        <taxon>Eukaryota</taxon>
        <taxon>Metazoa</taxon>
        <taxon>Chordata</taxon>
        <taxon>Craniata</taxon>
        <taxon>Vertebrata</taxon>
        <taxon>Euteleostomi</taxon>
        <taxon>Lepidosauria</taxon>
        <taxon>Squamata</taxon>
        <taxon>Bifurcata</taxon>
        <taxon>Unidentata</taxon>
        <taxon>Episquamata</taxon>
        <taxon>Toxicofera</taxon>
        <taxon>Serpentes</taxon>
        <taxon>Colubroidea</taxon>
        <taxon>Elapidae</taxon>
        <taxon>Elapinae</taxon>
        <taxon>Ophiophagus</taxon>
    </lineage>
</organism>
<reference evidence="2 3" key="1">
    <citation type="journal article" date="2013" name="Proc. Natl. Acad. Sci. U.S.A.">
        <title>The king cobra genome reveals dynamic gene evolution and adaptation in the snake venom system.</title>
        <authorList>
            <person name="Vonk F.J."/>
            <person name="Casewell N.R."/>
            <person name="Henkel C.V."/>
            <person name="Heimberg A.M."/>
            <person name="Jansen H.J."/>
            <person name="McCleary R.J."/>
            <person name="Kerkkamp H.M."/>
            <person name="Vos R.A."/>
            <person name="Guerreiro I."/>
            <person name="Calvete J.J."/>
            <person name="Wuster W."/>
            <person name="Woods A.E."/>
            <person name="Logan J.M."/>
            <person name="Harrison R.A."/>
            <person name="Castoe T.A."/>
            <person name="de Koning A.P."/>
            <person name="Pollock D.D."/>
            <person name="Yandell M."/>
            <person name="Calderon D."/>
            <person name="Renjifo C."/>
            <person name="Currier R.B."/>
            <person name="Salgado D."/>
            <person name="Pla D."/>
            <person name="Sanz L."/>
            <person name="Hyder A.S."/>
            <person name="Ribeiro J.M."/>
            <person name="Arntzen J.W."/>
            <person name="van den Thillart G.E."/>
            <person name="Boetzer M."/>
            <person name="Pirovano W."/>
            <person name="Dirks R.P."/>
            <person name="Spaink H.P."/>
            <person name="Duboule D."/>
            <person name="McGlinn E."/>
            <person name="Kini R.M."/>
            <person name="Richardson M.K."/>
        </authorList>
    </citation>
    <scope>NUCLEOTIDE SEQUENCE</scope>
    <source>
        <tissue evidence="2">Blood</tissue>
    </source>
</reference>
<dbReference type="PANTHER" id="PTHR21725:SF1">
    <property type="entry name" value="E3 UBIQUITIN-PROTEIN LIGASE UBR4"/>
    <property type="match status" value="1"/>
</dbReference>
<feature type="compositionally biased region" description="Acidic residues" evidence="1">
    <location>
        <begin position="81"/>
        <end position="98"/>
    </location>
</feature>
<dbReference type="GO" id="GO:0005654">
    <property type="term" value="C:nucleoplasm"/>
    <property type="evidence" value="ECO:0007669"/>
    <property type="project" value="TreeGrafter"/>
</dbReference>
<dbReference type="AlphaFoldDB" id="V8NC24"/>
<dbReference type="InterPro" id="IPR045189">
    <property type="entry name" value="UBR4-like"/>
</dbReference>
<proteinExistence type="predicted"/>
<dbReference type="PANTHER" id="PTHR21725">
    <property type="entry name" value="E3 UBIQUITIN-PROTEIN LIGASE UBR4"/>
    <property type="match status" value="1"/>
</dbReference>
<dbReference type="GO" id="GO:0006511">
    <property type="term" value="P:ubiquitin-dependent protein catabolic process"/>
    <property type="evidence" value="ECO:0007669"/>
    <property type="project" value="TreeGrafter"/>
</dbReference>
<dbReference type="GO" id="GO:0016020">
    <property type="term" value="C:membrane"/>
    <property type="evidence" value="ECO:0007669"/>
    <property type="project" value="TreeGrafter"/>
</dbReference>
<gene>
    <name evidence="2" type="primary">UBR4</name>
    <name evidence="2" type="ORF">L345_14629</name>
</gene>
<feature type="non-terminal residue" evidence="2">
    <location>
        <position position="339"/>
    </location>
</feature>
<evidence type="ECO:0000313" key="3">
    <source>
        <dbReference type="Proteomes" id="UP000018936"/>
    </source>
</evidence>